<dbReference type="RefSeq" id="WP_218147263.1">
    <property type="nucleotide sequence ID" value="NZ_FOLT01000019.1"/>
</dbReference>
<reference evidence="2" key="1">
    <citation type="submission" date="2016-10" db="EMBL/GenBank/DDBJ databases">
        <authorList>
            <person name="Varghese N."/>
            <person name="Submissions S."/>
        </authorList>
    </citation>
    <scope>NUCLEOTIDE SEQUENCE [LARGE SCALE GENOMIC DNA]</scope>
    <source>
        <strain evidence="2">DSM 23664</strain>
    </source>
</reference>
<evidence type="ECO:0008006" key="3">
    <source>
        <dbReference type="Google" id="ProtNLM"/>
    </source>
</evidence>
<dbReference type="STRING" id="753702.SAMN04488102_11929"/>
<evidence type="ECO:0000313" key="2">
    <source>
        <dbReference type="Proteomes" id="UP000199612"/>
    </source>
</evidence>
<proteinExistence type="predicted"/>
<dbReference type="AlphaFoldDB" id="A0A1I1LJN8"/>
<gene>
    <name evidence="1" type="ORF">SAMN04488102_11929</name>
</gene>
<evidence type="ECO:0000313" key="1">
    <source>
        <dbReference type="EMBL" id="SFC69700.1"/>
    </source>
</evidence>
<protein>
    <recommendedName>
        <fullName evidence="3">Transposase IS116/IS110/IS902 family protein</fullName>
    </recommendedName>
</protein>
<dbReference type="EMBL" id="FOLT01000019">
    <property type="protein sequence ID" value="SFC69700.1"/>
    <property type="molecule type" value="Genomic_DNA"/>
</dbReference>
<dbReference type="Proteomes" id="UP000199612">
    <property type="component" value="Unassembled WGS sequence"/>
</dbReference>
<organism evidence="1 2">
    <name type="scientific">Alkalibacterium subtropicum</name>
    <dbReference type="NCBI Taxonomy" id="753702"/>
    <lineage>
        <taxon>Bacteria</taxon>
        <taxon>Bacillati</taxon>
        <taxon>Bacillota</taxon>
        <taxon>Bacilli</taxon>
        <taxon>Lactobacillales</taxon>
        <taxon>Carnobacteriaceae</taxon>
        <taxon>Alkalibacterium</taxon>
    </lineage>
</organism>
<name>A0A1I1LJN8_9LACT</name>
<sequence>RTTPGNKYLKTTLVSSGGIAGRSKDFAFRSVYYRISSRGSKMKAVMACGHKLLRIIYKILTDKVPYNEKRALGLRQQHLALN</sequence>
<keyword evidence="2" id="KW-1185">Reference proteome</keyword>
<accession>A0A1I1LJN8</accession>
<feature type="non-terminal residue" evidence="1">
    <location>
        <position position="1"/>
    </location>
</feature>